<dbReference type="InterPro" id="IPR036709">
    <property type="entry name" value="Autotransporte_beta_dom_sf"/>
</dbReference>
<feature type="domain" description="Autotransporter" evidence="3">
    <location>
        <begin position="531"/>
        <end position="799"/>
    </location>
</feature>
<sequence length="799" mass="83735">MTFIRKPLAFTVPLALFGISSPIIASDFEVNDGETTSGVIVNSTQIQNVNNGGTSTSTSVNTGGVQNIYDGGMANRSTVTYGKQNVYSGGIANSSLIQGGTLTIDGGTSNDAFMLLGVVNIINGGISNGLTQTGGSTYVANGGIANNTTIHGNNTHMIVNDGGISNNTTIIGRNAARETINSGGISYGTTIYNGGTQYINSGGLANGAIIHDETAQQIVSAGATTHNSIMHNGLITLAGTANNTVIHGGTMEVNRTGLANNTLINNGILHIFGTSTHTTINGGQSWLYTGGFADGKTEINASGEMLMEAGSHATDVVIQGGTLSITDLTDDTTSYTAAQVDKLTLSDGYVSFLRDSEGDYAALNITELNGTGNFLFNASLAERNANFVTIAHGTGHFGVVVIDSGQEITDHTDLTVNLIHDRGGDIDFSMVTTNGRSTRAVDGGTYMYTLHSAQDKDGLDGGTVWYLGAMTDETDGGDNGGSDGGGNSGGGNLVTTPSTDAILSMANAGLNILRTELDARRVYRTNQNTERKRGEGNVWGHYLGKKSAIDPRNGAAYKLYQNGFVLGGDLNTSFERGDLVTGAYMSVSDNHVNHSRGGQSKIDSYGLGLYATWYDNRGFYLDSVMKTNRLGSQLNARMTHGGQASGNWHHYSISSAVEGGIIFKPTESLRIAPFTRITGSHINNANIKLSNGMKAETGKARSFIAEAGTRVGTQLSLGGIAFAPYLSASVEQEFAKSNQTTINGLNRFDNNQNGTSGKYSTGISVSFAQDAAFYGEASYRQGSYIEEPVQGALGIRIGF</sequence>
<feature type="region of interest" description="Disordered" evidence="1">
    <location>
        <begin position="475"/>
        <end position="495"/>
    </location>
</feature>
<organism evidence="4 5">
    <name type="scientific">Kluyvera genomosp. 2</name>
    <dbReference type="NCBI Taxonomy" id="2774054"/>
    <lineage>
        <taxon>Bacteria</taxon>
        <taxon>Pseudomonadati</taxon>
        <taxon>Pseudomonadota</taxon>
        <taxon>Gammaproteobacteria</taxon>
        <taxon>Enterobacterales</taxon>
        <taxon>Enterobacteriaceae</taxon>
        <taxon>Kluyvera</taxon>
    </lineage>
</organism>
<dbReference type="Gene3D" id="2.160.20.20">
    <property type="match status" value="2"/>
</dbReference>
<dbReference type="EMBL" id="PYHO01000014">
    <property type="protein sequence ID" value="PSR45615.1"/>
    <property type="molecule type" value="Genomic_DNA"/>
</dbReference>
<gene>
    <name evidence="4" type="ORF">C8256_16870</name>
</gene>
<evidence type="ECO:0000256" key="1">
    <source>
        <dbReference type="SAM" id="MobiDB-lite"/>
    </source>
</evidence>
<evidence type="ECO:0000313" key="4">
    <source>
        <dbReference type="EMBL" id="PSR45615.1"/>
    </source>
</evidence>
<proteinExistence type="predicted"/>
<feature type="chain" id="PRO_5015480750" description="Autotransporter domain-containing protein" evidence="2">
    <location>
        <begin position="26"/>
        <end position="799"/>
    </location>
</feature>
<dbReference type="InterPro" id="IPR011050">
    <property type="entry name" value="Pectin_lyase_fold/virulence"/>
</dbReference>
<dbReference type="SUPFAM" id="SSF103515">
    <property type="entry name" value="Autotransporter"/>
    <property type="match status" value="1"/>
</dbReference>
<reference evidence="4 5" key="1">
    <citation type="submission" date="2018-03" db="EMBL/GenBank/DDBJ databases">
        <title>First report of an OXA-48+CTX-M-M-producing Kluyvera ascorbata clone recovered from patients admitted in a University Hospital in Madrid, Spain.</title>
        <authorList>
            <person name="Hernandez-Garcia M."/>
            <person name="Leon-Sampedro R."/>
            <person name="Perez-Viso B."/>
            <person name="Morosini M.I."/>
            <person name="Lopez-Fresnena N."/>
            <person name="Coque T.M."/>
            <person name="Bonten M."/>
            <person name="Malhotra-Kumar S."/>
            <person name="Ruiz-Garbajosa P."/>
            <person name="Canton R."/>
        </authorList>
    </citation>
    <scope>NUCLEOTIDE SEQUENCE [LARGE SCALE GENOMIC DNA]</scope>
    <source>
        <strain evidence="4 5">KA2</strain>
    </source>
</reference>
<dbReference type="PROSITE" id="PS51208">
    <property type="entry name" value="AUTOTRANSPORTER"/>
    <property type="match status" value="1"/>
</dbReference>
<dbReference type="InterPro" id="IPR030930">
    <property type="entry name" value="AIDA"/>
</dbReference>
<dbReference type="InterPro" id="IPR012332">
    <property type="entry name" value="Autotransporter_pectin_lyase_C"/>
</dbReference>
<feature type="compositionally biased region" description="Gly residues" evidence="1">
    <location>
        <begin position="477"/>
        <end position="492"/>
    </location>
</feature>
<dbReference type="RefSeq" id="WP_106928737.1">
    <property type="nucleotide sequence ID" value="NZ_CABMMU010000014.1"/>
</dbReference>
<keyword evidence="2" id="KW-0732">Signal</keyword>
<dbReference type="InterPro" id="IPR005546">
    <property type="entry name" value="Autotransporte_beta"/>
</dbReference>
<dbReference type="Pfam" id="PF03797">
    <property type="entry name" value="Autotransporter"/>
    <property type="match status" value="1"/>
</dbReference>
<evidence type="ECO:0000313" key="5">
    <source>
        <dbReference type="Proteomes" id="UP000240892"/>
    </source>
</evidence>
<keyword evidence="5" id="KW-1185">Reference proteome</keyword>
<dbReference type="NCBIfam" id="TIGR01414">
    <property type="entry name" value="autotrans_barl"/>
    <property type="match status" value="1"/>
</dbReference>
<dbReference type="PANTHER" id="PTHR35037">
    <property type="entry name" value="C-TERMINAL REGION OF AIDA-LIKE PROTEIN"/>
    <property type="match status" value="1"/>
</dbReference>
<dbReference type="InterPro" id="IPR051551">
    <property type="entry name" value="Autotransporter_adhesion"/>
</dbReference>
<name>A0A2T2XZB1_9ENTR</name>
<evidence type="ECO:0000256" key="2">
    <source>
        <dbReference type="SAM" id="SignalP"/>
    </source>
</evidence>
<dbReference type="InterPro" id="IPR006315">
    <property type="entry name" value="OM_autotransptr_brl_dom"/>
</dbReference>
<dbReference type="InterPro" id="IPR004899">
    <property type="entry name" value="Pertactin_central"/>
</dbReference>
<accession>A0A2T2XZB1</accession>
<dbReference type="AlphaFoldDB" id="A0A2T2XZB1"/>
<dbReference type="SMART" id="SM00869">
    <property type="entry name" value="Autotransporter"/>
    <property type="match status" value="1"/>
</dbReference>
<dbReference type="SUPFAM" id="SSF51126">
    <property type="entry name" value="Pectin lyase-like"/>
    <property type="match status" value="1"/>
</dbReference>
<dbReference type="NCBIfam" id="TIGR04415">
    <property type="entry name" value="O_hepto_targRPT"/>
    <property type="match status" value="4"/>
</dbReference>
<feature type="signal peptide" evidence="2">
    <location>
        <begin position="1"/>
        <end position="25"/>
    </location>
</feature>
<comment type="caution">
    <text evidence="4">The sequence shown here is derived from an EMBL/GenBank/DDBJ whole genome shotgun (WGS) entry which is preliminary data.</text>
</comment>
<dbReference type="Proteomes" id="UP000240892">
    <property type="component" value="Unassembled WGS sequence"/>
</dbReference>
<dbReference type="Gene3D" id="2.40.128.130">
    <property type="entry name" value="Autotransporter beta-domain"/>
    <property type="match status" value="1"/>
</dbReference>
<evidence type="ECO:0000259" key="3">
    <source>
        <dbReference type="PROSITE" id="PS51208"/>
    </source>
</evidence>
<dbReference type="GO" id="GO:0019867">
    <property type="term" value="C:outer membrane"/>
    <property type="evidence" value="ECO:0007669"/>
    <property type="project" value="InterPro"/>
</dbReference>
<protein>
    <recommendedName>
        <fullName evidence="3">Autotransporter domain-containing protein</fullName>
    </recommendedName>
</protein>
<dbReference type="PANTHER" id="PTHR35037:SF7">
    <property type="entry name" value="AUTOTRANSPORTER"/>
    <property type="match status" value="1"/>
</dbReference>
<dbReference type="Pfam" id="PF03212">
    <property type="entry name" value="Pertactin"/>
    <property type="match status" value="1"/>
</dbReference>